<feature type="transmembrane region" description="Helical" evidence="2">
    <location>
        <begin position="392"/>
        <end position="412"/>
    </location>
</feature>
<reference evidence="3 4" key="1">
    <citation type="journal article" date="2006" name="Nature">
        <title>Global trends of whole-genome duplications revealed by the ciliate Paramecium tetraurelia.</title>
        <authorList>
            <consortium name="Genoscope"/>
            <person name="Aury J.-M."/>
            <person name="Jaillon O."/>
            <person name="Duret L."/>
            <person name="Noel B."/>
            <person name="Jubin C."/>
            <person name="Porcel B.M."/>
            <person name="Segurens B."/>
            <person name="Daubin V."/>
            <person name="Anthouard V."/>
            <person name="Aiach N."/>
            <person name="Arnaiz O."/>
            <person name="Billaut A."/>
            <person name="Beisson J."/>
            <person name="Blanc I."/>
            <person name="Bouhouche K."/>
            <person name="Camara F."/>
            <person name="Duharcourt S."/>
            <person name="Guigo R."/>
            <person name="Gogendeau D."/>
            <person name="Katinka M."/>
            <person name="Keller A.-M."/>
            <person name="Kissmehl R."/>
            <person name="Klotz C."/>
            <person name="Koll F."/>
            <person name="Le Moue A."/>
            <person name="Lepere C."/>
            <person name="Malinsky S."/>
            <person name="Nowacki M."/>
            <person name="Nowak J.K."/>
            <person name="Plattner H."/>
            <person name="Poulain J."/>
            <person name="Ruiz F."/>
            <person name="Serrano V."/>
            <person name="Zagulski M."/>
            <person name="Dessen P."/>
            <person name="Betermier M."/>
            <person name="Weissenbach J."/>
            <person name="Scarpelli C."/>
            <person name="Schachter V."/>
            <person name="Sperling L."/>
            <person name="Meyer E."/>
            <person name="Cohen J."/>
            <person name="Wincker P."/>
        </authorList>
    </citation>
    <scope>NUCLEOTIDE SEQUENCE [LARGE SCALE GENOMIC DNA]</scope>
    <source>
        <strain evidence="3 4">Stock d4-2</strain>
    </source>
</reference>
<feature type="region of interest" description="Disordered" evidence="1">
    <location>
        <begin position="515"/>
        <end position="550"/>
    </location>
</feature>
<proteinExistence type="predicted"/>
<dbReference type="OrthoDB" id="291551at2759"/>
<dbReference type="AlphaFoldDB" id="A0C4C7"/>
<feature type="transmembrane region" description="Helical" evidence="2">
    <location>
        <begin position="346"/>
        <end position="372"/>
    </location>
</feature>
<keyword evidence="2" id="KW-0472">Membrane</keyword>
<dbReference type="GeneID" id="5018826"/>
<sequence length="550" mass="63115">MQKLNTYEATPWVAGYQCCIVIYTFISFGLILVSVFNQSILMDSAPQFYSDWDNKFIEDLKIQTSCAEGYVNLLNFTWPGTELGCDCTQSNGTGNYKYTKQKKNKNKVIIIWNAASLCQLKIANLQNLYMKSNFSIGLLLIKLQLNVIYFDLSQAFKLCAKESSISAIDGFQIGEASDGYKKCGNVFQVPSNESCPISDFTISTGSDGEAIGTTGLYLKIQRVQQDQLPLTGFTIGFNSICYSISDIYQFQYLDKMINYHCYDNDERYVRVTNDMPYDDLLMVNEAQDEYKQLYKNGVVESRNVNLFYKYLTQFYYNSSELCQAEDLEFIHDLNNYIKDNVMDVQLAAQVIVGIQAGVFGFLIPLVSAISLVGCNFKYAGLNRKSSLYKDLFGFWLGVKMIGEILCTIILAADMGYQQSMMNHFYDFINADCSDKFSLQEMSDFYNEYEIKVYNYVLLNFILCIITNVIDFYATYLMCRDKHKEGNFLKTTSDNSHLKNFTSTHPDELLNRTKVQPQSEIKQQHSYQQKRQFDDVEIPGDDMPKPHKPEN</sequence>
<dbReference type="EMBL" id="CT868040">
    <property type="protein sequence ID" value="CAK65644.1"/>
    <property type="molecule type" value="Genomic_DNA"/>
</dbReference>
<keyword evidence="4" id="KW-1185">Reference proteome</keyword>
<dbReference type="OMA" id="DIYQFQY"/>
<evidence type="ECO:0000256" key="2">
    <source>
        <dbReference type="SAM" id="Phobius"/>
    </source>
</evidence>
<gene>
    <name evidence="3" type="ORF">GSPATT00035124001</name>
</gene>
<protein>
    <recommendedName>
        <fullName evidence="5">Transmembrane protein</fullName>
    </recommendedName>
</protein>
<keyword evidence="2" id="KW-0812">Transmembrane</keyword>
<dbReference type="Proteomes" id="UP000000600">
    <property type="component" value="Unassembled WGS sequence"/>
</dbReference>
<evidence type="ECO:0000313" key="3">
    <source>
        <dbReference type="EMBL" id="CAK65644.1"/>
    </source>
</evidence>
<dbReference type="HOGENOM" id="CLU_510444_0_0_1"/>
<feature type="compositionally biased region" description="Basic and acidic residues" evidence="1">
    <location>
        <begin position="541"/>
        <end position="550"/>
    </location>
</feature>
<evidence type="ECO:0000313" key="4">
    <source>
        <dbReference type="Proteomes" id="UP000000600"/>
    </source>
</evidence>
<name>A0C4C7_PARTE</name>
<keyword evidence="2" id="KW-1133">Transmembrane helix</keyword>
<feature type="compositionally biased region" description="Polar residues" evidence="1">
    <location>
        <begin position="515"/>
        <end position="529"/>
    </location>
</feature>
<dbReference type="InParanoid" id="A0C4C7"/>
<feature type="transmembrane region" description="Helical" evidence="2">
    <location>
        <begin position="12"/>
        <end position="36"/>
    </location>
</feature>
<evidence type="ECO:0000256" key="1">
    <source>
        <dbReference type="SAM" id="MobiDB-lite"/>
    </source>
</evidence>
<dbReference type="RefSeq" id="XP_001433041.1">
    <property type="nucleotide sequence ID" value="XM_001433004.2"/>
</dbReference>
<evidence type="ECO:0008006" key="5">
    <source>
        <dbReference type="Google" id="ProtNLM"/>
    </source>
</evidence>
<dbReference type="KEGG" id="ptm:GSPATT00035124001"/>
<accession>A0C4C7</accession>
<feature type="transmembrane region" description="Helical" evidence="2">
    <location>
        <begin position="452"/>
        <end position="473"/>
    </location>
</feature>
<organism evidence="3 4">
    <name type="scientific">Paramecium tetraurelia</name>
    <dbReference type="NCBI Taxonomy" id="5888"/>
    <lineage>
        <taxon>Eukaryota</taxon>
        <taxon>Sar</taxon>
        <taxon>Alveolata</taxon>
        <taxon>Ciliophora</taxon>
        <taxon>Intramacronucleata</taxon>
        <taxon>Oligohymenophorea</taxon>
        <taxon>Peniculida</taxon>
        <taxon>Parameciidae</taxon>
        <taxon>Paramecium</taxon>
    </lineage>
</organism>